<comment type="caution">
    <text evidence="1">The sequence shown here is derived from an EMBL/GenBank/DDBJ whole genome shotgun (WGS) entry which is preliminary data.</text>
</comment>
<accession>A0A5N4CTN3</accession>
<dbReference type="AlphaFoldDB" id="A0A5N4CTN3"/>
<keyword evidence="2" id="KW-1185">Reference proteome</keyword>
<dbReference type="Proteomes" id="UP000299084">
    <property type="component" value="Unassembled WGS sequence"/>
</dbReference>
<name>A0A5N4CTN3_CAMDR</name>
<protein>
    <submittedName>
        <fullName evidence="1">Uncharacterized protein</fullName>
    </submittedName>
</protein>
<gene>
    <name evidence="1" type="ORF">Cadr_000021070</name>
</gene>
<evidence type="ECO:0000313" key="1">
    <source>
        <dbReference type="EMBL" id="KAB1262209.1"/>
    </source>
</evidence>
<organism evidence="1 2">
    <name type="scientific">Camelus dromedarius</name>
    <name type="common">Dromedary</name>
    <name type="synonym">Arabian camel</name>
    <dbReference type="NCBI Taxonomy" id="9838"/>
    <lineage>
        <taxon>Eukaryota</taxon>
        <taxon>Metazoa</taxon>
        <taxon>Chordata</taxon>
        <taxon>Craniata</taxon>
        <taxon>Vertebrata</taxon>
        <taxon>Euteleostomi</taxon>
        <taxon>Mammalia</taxon>
        <taxon>Eutheria</taxon>
        <taxon>Laurasiatheria</taxon>
        <taxon>Artiodactyla</taxon>
        <taxon>Tylopoda</taxon>
        <taxon>Camelidae</taxon>
        <taxon>Camelus</taxon>
    </lineage>
</organism>
<reference evidence="1 2" key="1">
    <citation type="journal article" date="2019" name="Mol. Ecol. Resour.">
        <title>Improving Illumina assemblies with Hi-C and long reads: an example with the North African dromedary.</title>
        <authorList>
            <person name="Elbers J.P."/>
            <person name="Rogers M.F."/>
            <person name="Perelman P.L."/>
            <person name="Proskuryakova A.A."/>
            <person name="Serdyukova N.A."/>
            <person name="Johnson W.E."/>
            <person name="Horin P."/>
            <person name="Corander J."/>
            <person name="Murphy D."/>
            <person name="Burger P.A."/>
        </authorList>
    </citation>
    <scope>NUCLEOTIDE SEQUENCE [LARGE SCALE GENOMIC DNA]</scope>
    <source>
        <strain evidence="1">Drom800</strain>
        <tissue evidence="1">Blood</tissue>
    </source>
</reference>
<sequence>MVEEVWEGEAERGHAEGLGQITGDLNNSGCSEIIRRACEEQLLGHHPIHLANLIPNRVWEPNPHHSASRAERCACIRRAELCLLGAVTWEGGHGGHSLPSLPLSAPGLRGSSICSAIPLLVMMISAPPGLCWTLVAASGASTPTTGPLGTKGWGPTLC</sequence>
<dbReference type="EMBL" id="JWIN03000019">
    <property type="protein sequence ID" value="KAB1262209.1"/>
    <property type="molecule type" value="Genomic_DNA"/>
</dbReference>
<evidence type="ECO:0000313" key="2">
    <source>
        <dbReference type="Proteomes" id="UP000299084"/>
    </source>
</evidence>
<proteinExistence type="predicted"/>